<evidence type="ECO:0000259" key="8">
    <source>
        <dbReference type="Pfam" id="PF02803"/>
    </source>
</evidence>
<dbReference type="InterPro" id="IPR020616">
    <property type="entry name" value="Thiolase_N"/>
</dbReference>
<dbReference type="PROSITE" id="PS00737">
    <property type="entry name" value="THIOLASE_2"/>
    <property type="match status" value="1"/>
</dbReference>
<dbReference type="InterPro" id="IPR002155">
    <property type="entry name" value="Thiolase"/>
</dbReference>
<evidence type="ECO:0000256" key="4">
    <source>
        <dbReference type="ARBA" id="ARBA00048527"/>
    </source>
</evidence>
<dbReference type="PROSITE" id="PS00098">
    <property type="entry name" value="THIOLASE_1"/>
    <property type="match status" value="1"/>
</dbReference>
<comment type="catalytic activity">
    <reaction evidence="4">
        <text>succinyl-CoA + acetyl-CoA = 3-oxoadipyl-CoA + CoA</text>
        <dbReference type="Rhea" id="RHEA:19481"/>
        <dbReference type="ChEBI" id="CHEBI:57287"/>
        <dbReference type="ChEBI" id="CHEBI:57288"/>
        <dbReference type="ChEBI" id="CHEBI:57292"/>
        <dbReference type="ChEBI" id="CHEBI:57348"/>
        <dbReference type="EC" id="2.3.1.174"/>
    </reaction>
</comment>
<protein>
    <submittedName>
        <fullName evidence="9">Acetyl-CoA C-acyltransferase</fullName>
        <ecNumber evidence="9">2.3.1.9</ecNumber>
    </submittedName>
</protein>
<dbReference type="EC" id="2.3.1.9" evidence="9"/>
<dbReference type="NCBIfam" id="TIGR01930">
    <property type="entry name" value="AcCoA-C-Actrans"/>
    <property type="match status" value="1"/>
</dbReference>
<dbReference type="GO" id="GO:0044281">
    <property type="term" value="P:small molecule metabolic process"/>
    <property type="evidence" value="ECO:0007669"/>
    <property type="project" value="UniProtKB-ARBA"/>
</dbReference>
<accession>A0A3T0JSZ2</accession>
<dbReference type="Proteomes" id="UP000282760">
    <property type="component" value="Chromosome"/>
</dbReference>
<dbReference type="InterPro" id="IPR020615">
    <property type="entry name" value="Thiolase_acyl_enz_int_AS"/>
</dbReference>
<feature type="active site" description="Proton acceptor" evidence="5">
    <location>
        <position position="379"/>
    </location>
</feature>
<proteinExistence type="inferred from homology"/>
<feature type="domain" description="Thiolase C-terminal" evidence="8">
    <location>
        <begin position="271"/>
        <end position="392"/>
    </location>
</feature>
<evidence type="ECO:0000313" key="10">
    <source>
        <dbReference type="Proteomes" id="UP000282760"/>
    </source>
</evidence>
<dbReference type="PANTHER" id="PTHR18919">
    <property type="entry name" value="ACETYL-COA C-ACYLTRANSFERASE"/>
    <property type="match status" value="1"/>
</dbReference>
<dbReference type="InterPro" id="IPR020613">
    <property type="entry name" value="Thiolase_CS"/>
</dbReference>
<dbReference type="PIRSF" id="PIRSF000429">
    <property type="entry name" value="Ac-CoA_Ac_transf"/>
    <property type="match status" value="1"/>
</dbReference>
<dbReference type="InterPro" id="IPR020610">
    <property type="entry name" value="Thiolase_AS"/>
</dbReference>
<evidence type="ECO:0000313" key="9">
    <source>
        <dbReference type="EMBL" id="AZV26492.1"/>
    </source>
</evidence>
<evidence type="ECO:0000256" key="3">
    <source>
        <dbReference type="ARBA" id="ARBA00023315"/>
    </source>
</evidence>
<dbReference type="SUPFAM" id="SSF53901">
    <property type="entry name" value="Thiolase-like"/>
    <property type="match status" value="2"/>
</dbReference>
<feature type="active site" description="Acyl-thioester intermediate" evidence="5">
    <location>
        <position position="88"/>
    </location>
</feature>
<dbReference type="Pfam" id="PF00108">
    <property type="entry name" value="Thiolase_N"/>
    <property type="match status" value="1"/>
</dbReference>
<dbReference type="PROSITE" id="PS00099">
    <property type="entry name" value="THIOLASE_3"/>
    <property type="match status" value="1"/>
</dbReference>
<dbReference type="InterPro" id="IPR020617">
    <property type="entry name" value="Thiolase_C"/>
</dbReference>
<dbReference type="NCBIfam" id="NF004206">
    <property type="entry name" value="PRK05656.1"/>
    <property type="match status" value="1"/>
</dbReference>
<feature type="active site" description="Proton acceptor" evidence="5">
    <location>
        <position position="349"/>
    </location>
</feature>
<dbReference type="GO" id="GO:0003985">
    <property type="term" value="F:acetyl-CoA C-acetyltransferase activity"/>
    <property type="evidence" value="ECO:0007669"/>
    <property type="project" value="UniProtKB-EC"/>
</dbReference>
<evidence type="ECO:0000256" key="1">
    <source>
        <dbReference type="ARBA" id="ARBA00010982"/>
    </source>
</evidence>
<organism evidence="9 10">
    <name type="scientific">Pseudomonas syringae</name>
    <dbReference type="NCBI Taxonomy" id="317"/>
    <lineage>
        <taxon>Bacteria</taxon>
        <taxon>Pseudomonadati</taxon>
        <taxon>Pseudomonadota</taxon>
        <taxon>Gammaproteobacteria</taxon>
        <taxon>Pseudomonadales</taxon>
        <taxon>Pseudomonadaceae</taxon>
        <taxon>Pseudomonas</taxon>
    </lineage>
</organism>
<evidence type="ECO:0000256" key="2">
    <source>
        <dbReference type="ARBA" id="ARBA00022679"/>
    </source>
</evidence>
<evidence type="ECO:0000256" key="6">
    <source>
        <dbReference type="RuleBase" id="RU003557"/>
    </source>
</evidence>
<evidence type="ECO:0000256" key="5">
    <source>
        <dbReference type="PIRSR" id="PIRSR000429-1"/>
    </source>
</evidence>
<dbReference type="Pfam" id="PF02803">
    <property type="entry name" value="Thiolase_C"/>
    <property type="match status" value="1"/>
</dbReference>
<comment type="similarity">
    <text evidence="1 6">Belongs to the thiolase-like superfamily. Thiolase family.</text>
</comment>
<dbReference type="GO" id="GO:0033812">
    <property type="term" value="F:3-oxoadipyl-CoA thiolase activity"/>
    <property type="evidence" value="ECO:0007669"/>
    <property type="project" value="UniProtKB-EC"/>
</dbReference>
<keyword evidence="2 6" id="KW-0808">Transferase</keyword>
<sequence>MQDVVIVAATRTAIGSFQGSLASVSAVDLGAAVIRRLLEQTGLDGTQVDEVIMGQVLTAGAGQNPARQSAIKAGLPHAVPAMTLNKVCGSGLKALHLGAQAIRCGDADVIIAGGQENMSLANYVMPGARTGLRMGHAQIVDTMISDGLWDAFNDYHMGITAENLVEKYEISREQQDAFAAASQQKAAAAIEAGRFVDEITPILIPQRKGDPVAFKVDEQPRGDTTAESLAKLRPAFKKDGSVTAGNASSLNDGAAAVILMSAEKAKALGLPVLAKIAAYANAGVDPAIMGIGPVSATRRCLDKAGWSIGQLDLIEANEAFAAQSLAVAKDLQWDLDKVNVNGGAIALGHPIGASGCRVLVTLLHEMIKRDAKKGLATLCIGGGQGVALALERA</sequence>
<dbReference type="AlphaFoldDB" id="A0A3T0JSZ2"/>
<dbReference type="EMBL" id="CP024646">
    <property type="protein sequence ID" value="AZV26492.1"/>
    <property type="molecule type" value="Genomic_DNA"/>
</dbReference>
<reference evidence="9 10" key="1">
    <citation type="submission" date="2017-11" db="EMBL/GenBank/DDBJ databases">
        <title>Effect of PGPRs.</title>
        <authorList>
            <person name="Oliva R."/>
            <person name="Nong J."/>
            <person name="Roman V."/>
        </authorList>
    </citation>
    <scope>NUCLEOTIDE SEQUENCE [LARGE SCALE GENOMIC DNA]</scope>
    <source>
        <strain evidence="9">Inb918</strain>
    </source>
</reference>
<dbReference type="Gene3D" id="3.40.47.10">
    <property type="match status" value="2"/>
</dbReference>
<dbReference type="FunFam" id="3.40.47.10:FF:000010">
    <property type="entry name" value="Acetyl-CoA acetyltransferase (Thiolase)"/>
    <property type="match status" value="1"/>
</dbReference>
<dbReference type="CDD" id="cd00751">
    <property type="entry name" value="thiolase"/>
    <property type="match status" value="1"/>
</dbReference>
<gene>
    <name evidence="9" type="ORF">CT157_10875</name>
</gene>
<feature type="domain" description="Thiolase N-terminal" evidence="7">
    <location>
        <begin position="4"/>
        <end position="262"/>
    </location>
</feature>
<name>A0A3T0JSZ2_PSESX</name>
<dbReference type="PANTHER" id="PTHR18919:SF107">
    <property type="entry name" value="ACETYL-COA ACETYLTRANSFERASE, CYTOSOLIC"/>
    <property type="match status" value="1"/>
</dbReference>
<dbReference type="InterPro" id="IPR016039">
    <property type="entry name" value="Thiolase-like"/>
</dbReference>
<evidence type="ECO:0000259" key="7">
    <source>
        <dbReference type="Pfam" id="PF00108"/>
    </source>
</evidence>
<keyword evidence="3 6" id="KW-0012">Acyltransferase</keyword>